<geneLocation type="mitochondrion" evidence="2"/>
<keyword evidence="2" id="KW-0496">Mitochondrion</keyword>
<dbReference type="EMBL" id="KC573040">
    <property type="protein sequence ID" value="AGE93716.1"/>
    <property type="molecule type" value="Genomic_DNA"/>
</dbReference>
<evidence type="ECO:0000313" key="2">
    <source>
        <dbReference type="EMBL" id="AGE93716.1"/>
    </source>
</evidence>
<name>M1K3N6_MINVI</name>
<evidence type="ECO:0000256" key="1">
    <source>
        <dbReference type="SAM" id="Coils"/>
    </source>
</evidence>
<sequence length="2038" mass="246815">MENNRMMFELFNYINSKKNIEGKEKRQVWNLIILIYISYNKQGVFVNTKSNNEIIRQYSLNVFNDRSKEELKEFLVKSFKCYEESSIINIDDSRVNKNPEKLITCLLDQRDKAGNLITEEQKLEYKKMWIETNERGRKELTIESLKEMYKIIKTRKNNEIEKIKKEKTEIEKTENEMEVIKEKIEKTESEIQLIEEMIKKVETTFKEENSEKVEIGYYVIEKSKNIVAENPLITILIKSIKKLNIFDFNTFSIITKYFSNSAQTNNLHENDIRTRTKIGKIASVELISELLKIDWKELLWIIEKYGRESSSSNYKNWIIKREQDIKELGNNKWKNNITEYNYINLSCLIWKLKTKYEEKLGIKINNIKEKEILEKEIELVSTKEELNLILETLDIYTTIEMILNILEGISKNYIKPRIKMDLNKGWKDNIENKIEGERIESEMIEYEKIKVWNEEKKHLELNLEQMINLTDLYPNNMIVNSNKNSIISLILEELNLEIDNKLDIEKIIDKEEWEGNIEYDLDEEDLQIYYKNRPPIGLPLRQEIEDWVIEKNMKFKKTYKEKEEWKKIQKMLIEETKIIERKDSVKFSIIIWPLISFSERLELTNWNKVAPQEKIPNKVRKRNKKLKEKAEKEIEALIKEKKIKGLKAVNKEDRIIEQEGRVKTIDKQINEYINNKKFKEILKEVEKVKIENLEQTPKSERLLNKQDIYEWEIEANYNNYFRINDKLSKILFKSINKGTINKWKVNKEEYTYIEEIKPTTWNLLMYQNSENKIVNLMVTTEKVNYNLNEKIESKWGNWSKNRLNNYFNKLKIHMIKEENKRRYIDLMRIMKYFTTDWIRYNYKYECNEIIYNKIQEQMQKNRKGNKLTIFPWDITNEYSESPEIVNFAYLKTKEIGESKLDYSLVSSKYNFRKVFWNHEKSYWDEKVVIKWGEIFIKRNIIYWNNDDSTKNSINIYEYWLNLIRKILWNHPNRLKKEEILNRINLIFNPNKSKLLKKKEDDYEVPKLRNMSWVTLTILNWLTKWIVKHWKLNIVTLDMDALKAKFITKERFKWLTGWKKEWDNFFFLNRKDFNNEVKARSEKNNNIINEELIKETLKNNQNNILKKWVIYNDLKFGYLETINIINKEKEYWTWPYNRDKDEELREKEDNFLEDFKNLNDEKSFTPINKKWFEINNKITSLEKIKGDHIFPKEIEMDKKNKRNEDAQGLEYGNLNTPIKTKWNEFLRHELKKIDKLSTEFDKSTYKKIVKLNSWFSKLSKRISINQNWDILEEYESQVFKITKELGNKMSEGAKKAEREALSKSPYLSYVDGLSEIKEYIKKPSENEIKKLVKDARSGLLEDQIWLAEEIETKKRDIERGVAETQSEKVHRIMLEKEHWRQYEEDQERIKMEKIDRAEELREKGKWINKETNKKDKKKDGDEWIKKISVEEKIEKKITGMNRTVEQKEISDKLRSLANIKVNIFKLISKLDRFPYIGFEWSLILTPITWIYIKRNNLGTEENPLLKMFIKDMEMAEDIRAYNSNRKIGKETEVIIKTINEIIVNLKKLEVEYKKSKKENLEKEFVELIKIISELLLLEKTEDKLEKLFNLDMKLIKEDTLEVIMNLDWIEKTNNKLDKVLNEGKEKTDLEEIKNRLSKNYIGTKYNLKSNNRLDKKIIKYIEDIKKSLLVIDADTYRKKLWKTFDEMDEEKERENRSYHPEINNKWLEENISKRKTERNHKYLFMNLNKENIEFWIIENQIYELYSTKKKKYSYIRWDKEINGEIENVELKTNLNIFKYLIWKMDKKNILNQRKEKWRSVSIKRQEKFSKWSKETLRSVKDRRKNLIKNGEDKSIEISEGKKLCGIYGENEFSNIIEKESKPYIYSIIDLDKKGSLNKNNNLINIYETIRDLTVEVLKEIIKTNPKNEEEIKYLIEELETLDWKKNPGNKLIKILKYETQKNSEIDLNLKEVEDWLDKLKEMKRKIKKTKIETIGKWKLNKYGGLLINKNRMDKVSKEQKLAMLNIKENKENKINYLEYKEIIEYKKKWLFWYIKNKKE</sequence>
<protein>
    <submittedName>
        <fullName evidence="2">Uncharacterized protein</fullName>
    </submittedName>
</protein>
<organism evidence="2">
    <name type="scientific">Ministeria vibrans</name>
    <name type="common">Bacterivorous amoeba</name>
    <dbReference type="NCBI Taxonomy" id="134558"/>
    <lineage>
        <taxon>Eukaryota</taxon>
        <taxon>Filasterea</taxon>
        <taxon>Ministeria</taxon>
    </lineage>
</organism>
<feature type="coiled-coil region" evidence="1">
    <location>
        <begin position="153"/>
        <end position="211"/>
    </location>
</feature>
<gene>
    <name evidence="2" type="primary">orf2038</name>
</gene>
<keyword evidence="1" id="KW-0175">Coiled coil</keyword>
<proteinExistence type="predicted"/>
<reference evidence="2" key="1">
    <citation type="submission" date="2012-12" db="EMBL/GenBank/DDBJ databases">
        <authorList>
            <person name="Lang B.F."/>
        </authorList>
    </citation>
    <scope>NUCLEOTIDE SEQUENCE</scope>
    <source>
        <strain evidence="2">ATCC 50519</strain>
    </source>
</reference>
<feature type="coiled-coil region" evidence="1">
    <location>
        <begin position="620"/>
        <end position="647"/>
    </location>
</feature>
<accession>M1K3N6</accession>
<feature type="coiled-coil region" evidence="1">
    <location>
        <begin position="1944"/>
        <end position="1971"/>
    </location>
</feature>
<dbReference type="RefSeq" id="YP_007476215.1">
    <property type="nucleotide sequence ID" value="NC_020370.1"/>
</dbReference>
<dbReference type="GeneID" id="14659645"/>